<evidence type="ECO:0000256" key="2">
    <source>
        <dbReference type="ARBA" id="ARBA00023008"/>
    </source>
</evidence>
<gene>
    <name evidence="5" type="ORF">SAMN04489759_10915</name>
</gene>
<dbReference type="GO" id="GO:0046872">
    <property type="term" value="F:metal ion binding"/>
    <property type="evidence" value="ECO:0007669"/>
    <property type="project" value="UniProtKB-KW"/>
</dbReference>
<proteinExistence type="inferred from homology"/>
<evidence type="ECO:0000256" key="4">
    <source>
        <dbReference type="PIRSR" id="PIRSR603782-2"/>
    </source>
</evidence>
<protein>
    <submittedName>
        <fullName evidence="5">Protein SCO1/2</fullName>
    </submittedName>
</protein>
<dbReference type="RefSeq" id="WP_093743407.1">
    <property type="nucleotide sequence ID" value="NZ_FNBP01000009.1"/>
</dbReference>
<dbReference type="CDD" id="cd02968">
    <property type="entry name" value="SCO"/>
    <property type="match status" value="1"/>
</dbReference>
<dbReference type="FunFam" id="3.40.30.10:FF:000013">
    <property type="entry name" value="Blast:Protein SCO1 homolog, mitochondrial"/>
    <property type="match status" value="1"/>
</dbReference>
<feature type="binding site" evidence="3">
    <location>
        <position position="173"/>
    </location>
    <ligand>
        <name>Cu cation</name>
        <dbReference type="ChEBI" id="CHEBI:23378"/>
    </ligand>
</feature>
<reference evidence="6" key="1">
    <citation type="submission" date="2016-10" db="EMBL/GenBank/DDBJ databases">
        <authorList>
            <person name="Varghese N."/>
            <person name="Submissions S."/>
        </authorList>
    </citation>
    <scope>NUCLEOTIDE SEQUENCE [LARGE SCALE GENOMIC DNA]</scope>
    <source>
        <strain evidence="6">DSM 16477</strain>
    </source>
</reference>
<dbReference type="PANTHER" id="PTHR12151">
    <property type="entry name" value="ELECTRON TRANSPORT PROTIN SCO1/SENC FAMILY MEMBER"/>
    <property type="match status" value="1"/>
</dbReference>
<keyword evidence="6" id="KW-1185">Reference proteome</keyword>
<dbReference type="EMBL" id="FNBP01000009">
    <property type="protein sequence ID" value="SDG56926.1"/>
    <property type="molecule type" value="Genomic_DNA"/>
</dbReference>
<dbReference type="SUPFAM" id="SSF52833">
    <property type="entry name" value="Thioredoxin-like"/>
    <property type="match status" value="1"/>
</dbReference>
<feature type="binding site" evidence="3">
    <location>
        <position position="83"/>
    </location>
    <ligand>
        <name>Cu cation</name>
        <dbReference type="ChEBI" id="CHEBI:23378"/>
    </ligand>
</feature>
<evidence type="ECO:0000256" key="3">
    <source>
        <dbReference type="PIRSR" id="PIRSR603782-1"/>
    </source>
</evidence>
<evidence type="ECO:0000313" key="5">
    <source>
        <dbReference type="EMBL" id="SDG56926.1"/>
    </source>
</evidence>
<sequence length="215" mass="23713">MTKITPARRRLSIALWASAIAAAVLVAGLALLRPDHVPAGQAVYRGDADIRSEFSLLDHNGQVVSQKDYAGRWQLVFFGFTHCPDICPTTLAYMGNVLELLGPEADEIAPLFVTVDPERDTPSVLKEYVANFHPNLIGLTGSEDQIAEATEAFKVYNEKIPAETAPHGYMMAHAGHIYLMNRKGEFDAVFLESAQPAEEMAEQISMRIAKEKRTQ</sequence>
<comment type="similarity">
    <text evidence="1">Belongs to the SCO1/2 family.</text>
</comment>
<evidence type="ECO:0000256" key="1">
    <source>
        <dbReference type="ARBA" id="ARBA00010996"/>
    </source>
</evidence>
<dbReference type="OrthoDB" id="9790194at2"/>
<organism evidence="5 6">
    <name type="scientific">Sulfitobacter delicatus</name>
    <dbReference type="NCBI Taxonomy" id="218672"/>
    <lineage>
        <taxon>Bacteria</taxon>
        <taxon>Pseudomonadati</taxon>
        <taxon>Pseudomonadota</taxon>
        <taxon>Alphaproteobacteria</taxon>
        <taxon>Rhodobacterales</taxon>
        <taxon>Roseobacteraceae</taxon>
        <taxon>Sulfitobacter</taxon>
    </lineage>
</organism>
<dbReference type="InterPro" id="IPR003782">
    <property type="entry name" value="SCO1/SenC"/>
</dbReference>
<keyword evidence="3" id="KW-0479">Metal-binding</keyword>
<dbReference type="Pfam" id="PF02630">
    <property type="entry name" value="SCO1-SenC"/>
    <property type="match status" value="1"/>
</dbReference>
<keyword evidence="4" id="KW-1015">Disulfide bond</keyword>
<dbReference type="AlphaFoldDB" id="A0A1G7VAV0"/>
<dbReference type="InterPro" id="IPR036249">
    <property type="entry name" value="Thioredoxin-like_sf"/>
</dbReference>
<name>A0A1G7VAV0_9RHOB</name>
<dbReference type="STRING" id="218672.SAMN04489759_10915"/>
<dbReference type="Proteomes" id="UP000199399">
    <property type="component" value="Unassembled WGS sequence"/>
</dbReference>
<keyword evidence="2 3" id="KW-0186">Copper</keyword>
<dbReference type="PANTHER" id="PTHR12151:SF25">
    <property type="entry name" value="LINALOOL DEHYDRATASE_ISOMERASE DOMAIN-CONTAINING PROTEIN"/>
    <property type="match status" value="1"/>
</dbReference>
<evidence type="ECO:0000313" key="6">
    <source>
        <dbReference type="Proteomes" id="UP000199399"/>
    </source>
</evidence>
<feature type="binding site" evidence="3">
    <location>
        <position position="87"/>
    </location>
    <ligand>
        <name>Cu cation</name>
        <dbReference type="ChEBI" id="CHEBI:23378"/>
    </ligand>
</feature>
<feature type="disulfide bond" description="Redox-active" evidence="4">
    <location>
        <begin position="83"/>
        <end position="87"/>
    </location>
</feature>
<dbReference type="Gene3D" id="3.40.30.10">
    <property type="entry name" value="Glutaredoxin"/>
    <property type="match status" value="1"/>
</dbReference>
<accession>A0A1G7VAV0</accession>